<proteinExistence type="predicted"/>
<evidence type="ECO:0000256" key="8">
    <source>
        <dbReference type="ARBA" id="ARBA00023012"/>
    </source>
</evidence>
<gene>
    <name evidence="16" type="ORF">LX81_03335</name>
</gene>
<dbReference type="CDD" id="cd16922">
    <property type="entry name" value="HATPase_EvgS-ArcB-TorS-like"/>
    <property type="match status" value="1"/>
</dbReference>
<dbReference type="CDD" id="cd00130">
    <property type="entry name" value="PAS"/>
    <property type="match status" value="3"/>
</dbReference>
<feature type="modified residue" description="4-aspartylphosphate" evidence="11">
    <location>
        <position position="699"/>
    </location>
</feature>
<evidence type="ECO:0000259" key="15">
    <source>
        <dbReference type="PROSITE" id="PS50113"/>
    </source>
</evidence>
<dbReference type="CDD" id="cd00082">
    <property type="entry name" value="HisKA"/>
    <property type="match status" value="1"/>
</dbReference>
<keyword evidence="17" id="KW-1185">Reference proteome</keyword>
<dbReference type="SUPFAM" id="SSF52172">
    <property type="entry name" value="CheY-like"/>
    <property type="match status" value="2"/>
</dbReference>
<evidence type="ECO:0000259" key="13">
    <source>
        <dbReference type="PROSITE" id="PS50110"/>
    </source>
</evidence>
<dbReference type="InterPro" id="IPR003661">
    <property type="entry name" value="HisK_dim/P_dom"/>
</dbReference>
<dbReference type="Gene3D" id="3.30.450.20">
    <property type="entry name" value="PAS domain"/>
    <property type="match status" value="2"/>
</dbReference>
<dbReference type="InterPro" id="IPR011006">
    <property type="entry name" value="CheY-like_superfamily"/>
</dbReference>
<evidence type="ECO:0000256" key="7">
    <source>
        <dbReference type="ARBA" id="ARBA00022840"/>
    </source>
</evidence>
<keyword evidence="6" id="KW-0418">Kinase</keyword>
<dbReference type="Gene3D" id="1.10.287.130">
    <property type="match status" value="1"/>
</dbReference>
<evidence type="ECO:0000313" key="17">
    <source>
        <dbReference type="Proteomes" id="UP000248916"/>
    </source>
</evidence>
<evidence type="ECO:0000256" key="10">
    <source>
        <dbReference type="ARBA" id="ARBA00068150"/>
    </source>
</evidence>
<comment type="caution">
    <text evidence="16">The sequence shown here is derived from an EMBL/GenBank/DDBJ whole genome shotgun (WGS) entry which is preliminary data.</text>
</comment>
<sequence>MQIERFSIVKDIPSSRIAALLPAGCQFTVDPEGNIHDWPDAAEDFFGLGAHDAIGRPLAGILPDFGSAPDAWRETRVRRGGDVTTALYRTGPASEDGRIAVAVLEHVAPRPVPSPSDETDRMARLLVASIVDYAIYMLDPEGHVASWNIGAERAKGYRAEEIVGHHFSCFYPEDQRALGAPATALETARRAGRFEAEGWRLRKDGSRFWAMVVIDAVYDEAGALIGFAKITKDCTERNRAEAEARSSERKFRLLVQGVTDYAIYMLDPEGRVANWNAGAERAKGYAETEILGRHFSVFYEAGDRADGLPAKALRTAREAGRYEGTGWRLRKDGSRFWANVVVTAIYDGADLIGFAKITRDISRQKADEERLAALIAEQRDTTRKLEAAVRAAEVASVAKSTFLANMSHEIRTPLNGILGMTELVLDCDLAPRPRQFVDTIASSGDALLRVLNDVLDFSKIEAGAIVLDPVSFDLRDLCEQVAILHEPGARKKGVEVIVDCGAEIPARMRGDAGRIRQIVNNLVANAAKFTHAGHILVAVRPAEMSGGRPVWRIEVTDTGIGIPADKLETIFEAFSQAESATTRLYGGTGLGLTISNRLVELMEGRMGVRAANGGGTTFWVELPLDPVADPAPGETAADGGLAPSPILIVDDNEVNRLILSEQCRAWGLAPETAVDGADAIAKLGAAARAGRPFPLILLDYHMPGLDGMAVAEWLEREAPSAHGIVVVLSSGDDDATISAFRARGVQDYLVKPVRQRRLFESLAALTRSAGALPAPAGMADGRDIPPGPVAARRSVLVAEDNKVNWMVVSGFLKAEPFDLTWAVDGPGAVEALRERHFDALLLDVSIPGYDGFEVVRRIRARESQEGLPRLPVILLTAHSYSDRTSEIATHDVDAILLKPTRKAELLETLRRYL</sequence>
<dbReference type="Gene3D" id="3.30.565.10">
    <property type="entry name" value="Histidine kinase-like ATPase, C-terminal domain"/>
    <property type="match status" value="1"/>
</dbReference>
<dbReference type="InterPro" id="IPR036097">
    <property type="entry name" value="HisK_dim/P_sf"/>
</dbReference>
<evidence type="ECO:0000256" key="6">
    <source>
        <dbReference type="ARBA" id="ARBA00022777"/>
    </source>
</evidence>
<evidence type="ECO:0000256" key="11">
    <source>
        <dbReference type="PROSITE-ProRule" id="PRU00169"/>
    </source>
</evidence>
<feature type="domain" description="PAS" evidence="14">
    <location>
        <begin position="118"/>
        <end position="192"/>
    </location>
</feature>
<dbReference type="InterPro" id="IPR004358">
    <property type="entry name" value="Sig_transdc_His_kin-like_C"/>
</dbReference>
<comment type="subunit">
    <text evidence="9">At low DSF concentrations, interacts with RpfF.</text>
</comment>
<dbReference type="SUPFAM" id="SSF47384">
    <property type="entry name" value="Homodimeric domain of signal transducing histidine kinase"/>
    <property type="match status" value="1"/>
</dbReference>
<keyword evidence="7" id="KW-0067">ATP-binding</keyword>
<dbReference type="GO" id="GO:0000155">
    <property type="term" value="F:phosphorelay sensor kinase activity"/>
    <property type="evidence" value="ECO:0007669"/>
    <property type="project" value="InterPro"/>
</dbReference>
<organism evidence="16 17">
    <name type="scientific">Palleronia aestuarii</name>
    <dbReference type="NCBI Taxonomy" id="568105"/>
    <lineage>
        <taxon>Bacteria</taxon>
        <taxon>Pseudomonadati</taxon>
        <taxon>Pseudomonadota</taxon>
        <taxon>Alphaproteobacteria</taxon>
        <taxon>Rhodobacterales</taxon>
        <taxon>Roseobacteraceae</taxon>
        <taxon>Palleronia</taxon>
    </lineage>
</organism>
<feature type="domain" description="PAS" evidence="14">
    <location>
        <begin position="247"/>
        <end position="300"/>
    </location>
</feature>
<dbReference type="PROSITE" id="PS50109">
    <property type="entry name" value="HIS_KIN"/>
    <property type="match status" value="1"/>
</dbReference>
<evidence type="ECO:0000256" key="2">
    <source>
        <dbReference type="ARBA" id="ARBA00012438"/>
    </source>
</evidence>
<dbReference type="InterPro" id="IPR000014">
    <property type="entry name" value="PAS"/>
</dbReference>
<comment type="catalytic activity">
    <reaction evidence="1">
        <text>ATP + protein L-histidine = ADP + protein N-phospho-L-histidine.</text>
        <dbReference type="EC" id="2.7.13.3"/>
    </reaction>
</comment>
<feature type="domain" description="PAC" evidence="15">
    <location>
        <begin position="194"/>
        <end position="246"/>
    </location>
</feature>
<dbReference type="InterPro" id="IPR001610">
    <property type="entry name" value="PAC"/>
</dbReference>
<keyword evidence="8" id="KW-0902">Two-component regulatory system</keyword>
<dbReference type="Pfam" id="PF13426">
    <property type="entry name" value="PAS_9"/>
    <property type="match status" value="2"/>
</dbReference>
<dbReference type="SMART" id="SM00448">
    <property type="entry name" value="REC"/>
    <property type="match status" value="2"/>
</dbReference>
<feature type="domain" description="PAS" evidence="14">
    <location>
        <begin position="27"/>
        <end position="56"/>
    </location>
</feature>
<dbReference type="Pfam" id="PF00512">
    <property type="entry name" value="HisKA"/>
    <property type="match status" value="1"/>
</dbReference>
<dbReference type="PROSITE" id="PS50112">
    <property type="entry name" value="PAS"/>
    <property type="match status" value="3"/>
</dbReference>
<keyword evidence="3 11" id="KW-0597">Phosphoprotein</keyword>
<dbReference type="GO" id="GO:0005524">
    <property type="term" value="F:ATP binding"/>
    <property type="evidence" value="ECO:0007669"/>
    <property type="project" value="UniProtKB-KW"/>
</dbReference>
<keyword evidence="5" id="KW-0547">Nucleotide-binding</keyword>
<dbReference type="PANTHER" id="PTHR45339:SF1">
    <property type="entry name" value="HYBRID SIGNAL TRANSDUCTION HISTIDINE KINASE J"/>
    <property type="match status" value="1"/>
</dbReference>
<evidence type="ECO:0000256" key="1">
    <source>
        <dbReference type="ARBA" id="ARBA00000085"/>
    </source>
</evidence>
<evidence type="ECO:0000259" key="12">
    <source>
        <dbReference type="PROSITE" id="PS50109"/>
    </source>
</evidence>
<dbReference type="SMART" id="SM00387">
    <property type="entry name" value="HATPase_c"/>
    <property type="match status" value="1"/>
</dbReference>
<protein>
    <recommendedName>
        <fullName evidence="10">Sensory/regulatory protein RpfC</fullName>
        <ecNumber evidence="2">2.7.13.3</ecNumber>
    </recommendedName>
</protein>
<dbReference type="PANTHER" id="PTHR45339">
    <property type="entry name" value="HYBRID SIGNAL TRANSDUCTION HISTIDINE KINASE J"/>
    <property type="match status" value="1"/>
</dbReference>
<dbReference type="FunFam" id="3.30.565.10:FF:000010">
    <property type="entry name" value="Sensor histidine kinase RcsC"/>
    <property type="match status" value="1"/>
</dbReference>
<dbReference type="FunFam" id="1.10.287.130:FF:000002">
    <property type="entry name" value="Two-component osmosensing histidine kinase"/>
    <property type="match status" value="1"/>
</dbReference>
<evidence type="ECO:0000259" key="14">
    <source>
        <dbReference type="PROSITE" id="PS50112"/>
    </source>
</evidence>
<dbReference type="SMART" id="SM00086">
    <property type="entry name" value="PAC"/>
    <property type="match status" value="2"/>
</dbReference>
<dbReference type="InterPro" id="IPR036890">
    <property type="entry name" value="HATPase_C_sf"/>
</dbReference>
<feature type="domain" description="Response regulatory" evidence="13">
    <location>
        <begin position="645"/>
        <end position="766"/>
    </location>
</feature>
<dbReference type="InterPro" id="IPR000700">
    <property type="entry name" value="PAS-assoc_C"/>
</dbReference>
<dbReference type="AlphaFoldDB" id="A0A2W7N434"/>
<reference evidence="16 17" key="1">
    <citation type="submission" date="2018-06" db="EMBL/GenBank/DDBJ databases">
        <title>Genomic Encyclopedia of Archaeal and Bacterial Type Strains, Phase II (KMG-II): from individual species to whole genera.</title>
        <authorList>
            <person name="Goeker M."/>
        </authorList>
    </citation>
    <scope>NUCLEOTIDE SEQUENCE [LARGE SCALE GENOMIC DNA]</scope>
    <source>
        <strain evidence="16 17">DSM 22009</strain>
    </source>
</reference>
<dbReference type="Gene3D" id="3.40.50.2300">
    <property type="match status" value="2"/>
</dbReference>
<dbReference type="SUPFAM" id="SSF55785">
    <property type="entry name" value="PYP-like sensor domain (PAS domain)"/>
    <property type="match status" value="3"/>
</dbReference>
<dbReference type="Proteomes" id="UP000248916">
    <property type="component" value="Unassembled WGS sequence"/>
</dbReference>
<dbReference type="PRINTS" id="PR00344">
    <property type="entry name" value="BCTRLSENSOR"/>
</dbReference>
<feature type="domain" description="Response regulatory" evidence="13">
    <location>
        <begin position="794"/>
        <end position="913"/>
    </location>
</feature>
<dbReference type="PROSITE" id="PS50110">
    <property type="entry name" value="RESPONSE_REGULATORY"/>
    <property type="match status" value="2"/>
</dbReference>
<accession>A0A2W7N434</accession>
<evidence type="ECO:0000256" key="5">
    <source>
        <dbReference type="ARBA" id="ARBA00022741"/>
    </source>
</evidence>
<feature type="modified residue" description="4-aspartylphosphate" evidence="11">
    <location>
        <position position="843"/>
    </location>
</feature>
<dbReference type="InterPro" id="IPR003594">
    <property type="entry name" value="HATPase_dom"/>
</dbReference>
<dbReference type="NCBIfam" id="TIGR00229">
    <property type="entry name" value="sensory_box"/>
    <property type="match status" value="2"/>
</dbReference>
<dbReference type="InterPro" id="IPR005467">
    <property type="entry name" value="His_kinase_dom"/>
</dbReference>
<evidence type="ECO:0000313" key="16">
    <source>
        <dbReference type="EMBL" id="PZX13107.1"/>
    </source>
</evidence>
<dbReference type="EMBL" id="QKZL01000019">
    <property type="protein sequence ID" value="PZX13107.1"/>
    <property type="molecule type" value="Genomic_DNA"/>
</dbReference>
<feature type="domain" description="Histidine kinase" evidence="12">
    <location>
        <begin position="405"/>
        <end position="626"/>
    </location>
</feature>
<dbReference type="CDD" id="cd17546">
    <property type="entry name" value="REC_hyHK_CKI1_RcsC-like"/>
    <property type="match status" value="2"/>
</dbReference>
<dbReference type="InterPro" id="IPR001789">
    <property type="entry name" value="Sig_transdc_resp-reg_receiver"/>
</dbReference>
<dbReference type="Pfam" id="PF02518">
    <property type="entry name" value="HATPase_c"/>
    <property type="match status" value="1"/>
</dbReference>
<dbReference type="PROSITE" id="PS50113">
    <property type="entry name" value="PAC"/>
    <property type="match status" value="2"/>
</dbReference>
<evidence type="ECO:0000256" key="9">
    <source>
        <dbReference type="ARBA" id="ARBA00064003"/>
    </source>
</evidence>
<dbReference type="InterPro" id="IPR035965">
    <property type="entry name" value="PAS-like_dom_sf"/>
</dbReference>
<dbReference type="EC" id="2.7.13.3" evidence="2"/>
<dbReference type="Pfam" id="PF00072">
    <property type="entry name" value="Response_reg"/>
    <property type="match status" value="2"/>
</dbReference>
<keyword evidence="4" id="KW-0808">Transferase</keyword>
<dbReference type="SMART" id="SM00091">
    <property type="entry name" value="PAS"/>
    <property type="match status" value="3"/>
</dbReference>
<evidence type="ECO:0000256" key="3">
    <source>
        <dbReference type="ARBA" id="ARBA00022553"/>
    </source>
</evidence>
<dbReference type="SUPFAM" id="SSF55874">
    <property type="entry name" value="ATPase domain of HSP90 chaperone/DNA topoisomerase II/histidine kinase"/>
    <property type="match status" value="1"/>
</dbReference>
<name>A0A2W7N434_9RHOB</name>
<evidence type="ECO:0000256" key="4">
    <source>
        <dbReference type="ARBA" id="ARBA00022679"/>
    </source>
</evidence>
<dbReference type="SMART" id="SM00388">
    <property type="entry name" value="HisKA"/>
    <property type="match status" value="1"/>
</dbReference>
<feature type="domain" description="PAC" evidence="15">
    <location>
        <begin position="322"/>
        <end position="373"/>
    </location>
</feature>